<accession>A0AAP4D5Y7</accession>
<dbReference type="AlphaFoldDB" id="A0AAP4D5Y7"/>
<evidence type="ECO:0000259" key="2">
    <source>
        <dbReference type="PROSITE" id="PS50983"/>
    </source>
</evidence>
<dbReference type="InterPro" id="IPR002491">
    <property type="entry name" value="ABC_transptr_periplasmic_BD"/>
</dbReference>
<dbReference type="PANTHER" id="PTHR30535:SF34">
    <property type="entry name" value="MOLYBDATE-BINDING PROTEIN MOLA"/>
    <property type="match status" value="1"/>
</dbReference>
<feature type="chain" id="PRO_5043007612" evidence="1">
    <location>
        <begin position="21"/>
        <end position="283"/>
    </location>
</feature>
<dbReference type="CDD" id="cd00636">
    <property type="entry name" value="TroA-like"/>
    <property type="match status" value="1"/>
</dbReference>
<evidence type="ECO:0000313" key="4">
    <source>
        <dbReference type="Proteomes" id="UP001301140"/>
    </source>
</evidence>
<sequence>MARRPAALAFLMAAFMAATAAARPARIVSLDLCTDQLVLALAEPGQIAAVSWLARDCALSFRCAQAGDVPVHYGTGEELVAASADLVVVGRHAARGAVSVARARGLPVLELDSPRDLEEMRAQLLRTGEALGQPAKAAAMAAELDTRLAGLPPPPAPAERPVAVLYQANGTTVGPGTLVDAVFERAGLANLAGRAGGAAYGYLPLELLVRHAPDLLVVEKEDAWPPSLAEQMIRHPALGALFGPDRRVVVPQRLWICGGMGNLEAVERLAQARHAVAETVDGR</sequence>
<name>A0AAP4D5Y7_9PROT</name>
<dbReference type="Proteomes" id="UP001301140">
    <property type="component" value="Unassembled WGS sequence"/>
</dbReference>
<feature type="domain" description="Fe/B12 periplasmic-binding" evidence="2">
    <location>
        <begin position="26"/>
        <end position="277"/>
    </location>
</feature>
<dbReference type="InterPro" id="IPR050902">
    <property type="entry name" value="ABC_Transporter_SBP"/>
</dbReference>
<dbReference type="SUPFAM" id="SSF53807">
    <property type="entry name" value="Helical backbone' metal receptor"/>
    <property type="match status" value="1"/>
</dbReference>
<dbReference type="RefSeq" id="WP_327789428.1">
    <property type="nucleotide sequence ID" value="NZ_JARGEQ010000104.1"/>
</dbReference>
<organism evidence="3 4">
    <name type="scientific">Marinimicrococcus flavescens</name>
    <dbReference type="NCBI Taxonomy" id="3031815"/>
    <lineage>
        <taxon>Bacteria</taxon>
        <taxon>Pseudomonadati</taxon>
        <taxon>Pseudomonadota</taxon>
        <taxon>Alphaproteobacteria</taxon>
        <taxon>Geminicoccales</taxon>
        <taxon>Geminicoccaceae</taxon>
        <taxon>Marinimicrococcus</taxon>
    </lineage>
</organism>
<dbReference type="PROSITE" id="PS50983">
    <property type="entry name" value="FE_B12_PBP"/>
    <property type="match status" value="1"/>
</dbReference>
<dbReference type="Gene3D" id="3.40.50.1980">
    <property type="entry name" value="Nitrogenase molybdenum iron protein domain"/>
    <property type="match status" value="2"/>
</dbReference>
<proteinExistence type="predicted"/>
<dbReference type="EMBL" id="JARGEQ010000104">
    <property type="protein sequence ID" value="MDF1587005.1"/>
    <property type="molecule type" value="Genomic_DNA"/>
</dbReference>
<dbReference type="PANTHER" id="PTHR30535">
    <property type="entry name" value="VITAMIN B12-BINDING PROTEIN"/>
    <property type="match status" value="1"/>
</dbReference>
<evidence type="ECO:0000313" key="3">
    <source>
        <dbReference type="EMBL" id="MDF1587005.1"/>
    </source>
</evidence>
<protein>
    <submittedName>
        <fullName evidence="3">ABC transporter substrate-binding protein</fullName>
    </submittedName>
</protein>
<evidence type="ECO:0000256" key="1">
    <source>
        <dbReference type="SAM" id="SignalP"/>
    </source>
</evidence>
<reference evidence="3 4" key="1">
    <citation type="submission" date="2023-03" db="EMBL/GenBank/DDBJ databases">
        <title>YIM 152171 draft genome.</title>
        <authorList>
            <person name="Yang Z."/>
        </authorList>
    </citation>
    <scope>NUCLEOTIDE SEQUENCE [LARGE SCALE GENOMIC DNA]</scope>
    <source>
        <strain evidence="3 4">YIM 152171</strain>
    </source>
</reference>
<keyword evidence="4" id="KW-1185">Reference proteome</keyword>
<comment type="caution">
    <text evidence="3">The sequence shown here is derived from an EMBL/GenBank/DDBJ whole genome shotgun (WGS) entry which is preliminary data.</text>
</comment>
<keyword evidence="1" id="KW-0732">Signal</keyword>
<gene>
    <name evidence="3" type="ORF">PZ740_11510</name>
</gene>
<feature type="signal peptide" evidence="1">
    <location>
        <begin position="1"/>
        <end position="20"/>
    </location>
</feature>
<dbReference type="Pfam" id="PF01497">
    <property type="entry name" value="Peripla_BP_2"/>
    <property type="match status" value="1"/>
</dbReference>